<evidence type="ECO:0000256" key="7">
    <source>
        <dbReference type="ARBA" id="ARBA00023158"/>
    </source>
</evidence>
<accession>A0A199VQA1</accession>
<dbReference type="PANTHER" id="PTHR23079:SF1">
    <property type="entry name" value="RNA-DEPENDENT RNA POLYMERASE 1"/>
    <property type="match status" value="1"/>
</dbReference>
<sequence>MFFVGTYSSIKGDIQIQHPIIELRNAKFLSGPSAIEVMGGKMVNIYGFPLHATAYYAMKVLEGFIGGGSVYALQLRQPIVTTRKSEAYASVQFVREWQAELIVNMADNRLLRCQGYYLMAQYMERDIVPKPRSSLFVVERTIVHFGCPVSKRSFCVLWSAYDVHVTFGFNLRKLYLFFSMRGLEYKLELSYESIWEIQLHRSSYQGSQFLLIQMAAAPKIYELPLCSSGLVHKDPFLNYFKETPDDQWIRSTDFSPSCSMGQSSVICLQLPYDYELPNIHEYFVFYEEFNGHYELNRGYSYSCNMELVPIVEPHPWIHVPYKILFKINQMVQNGIISGPTLDDEFFRLVCPYLVPVDYIVHAIEKMSCFKKTCLDPANWLSKQYLKYEQSDCPPKSPRIYLDDGLVYVHRVQVTPSKVYFCGPEVNVSNRVLRYFSDEMNNFLRVSFVDEDWEKMYSTNLSPWSVSSNDARHTALYKRILSVLRNGIAIGNKKFEFLAFSSSQLRDNSAWMFASGIEVTANHIREWMGDFRSIRNVAKYAARLGQSFSSSTETLCVGRHEVDIIDDVYNGTSYCFSDGIGKISADFARRVAAKCGLKRSTPSAFQIRYGGYKGVVAVDPTSSKKLSLRKSMSKYESTNMKLDVLAYTKYQPCFLNRQLITLLSTLGIRDSIFETKQEAAVNQLDKILTDPEMAYGAVELMSPGETTNVLKELLQCGYKPDREPFLSMLLQAFRATRLLELRTKSRIFVPKGRAMMGCLDETCKLEYGQVFVQISCTGISQFQNSGLYMFAEGELDDHTVVVKGRVVVAKNPCLHPGDVRVLTAVDVPDLHHIVDCVVFPQKGKRPHPNECSGSDLDGDIYFVCWDPTLIPPRMVYPMDYTPAPTETLDHDVSIEEVMEYFTNYIVNDSLGIIANAHTVFADKEPLKALSEACVELAKLFSIAVDFPKTGVPAEIPHHLHVKEYPDFMEKLDKVTYESTGVIGRLYRAIKESTPQSDSIKKFTKEAARRSYDPDMEVDGFSDYLDEASSFKDDYDFKLGNLMDHYGIKTEAEILSGSILKMGKTFTKYKDEEAITLAVKSLRKEARSWFKDMSGDDDQSEDDLYAKASAWYYVTYHPDYWGHYNEGLDRPHFLSFPWSVYDKLVIIKQNKIEMRKRQAELSSWMEQGLRIDILEGFIGDGSVYALKLRQPAVTTQKSRSYAVVQFLTEGQAKQIIYLADNSLLRCQGYYLKARYMKRDIVPKPRASLFVVEHATLHFGCPVLKRSFCVLWSASDVRVNFGFNLRKIYFFVSKGSFEYKLELSYESIWEIQLHRSSDQETDFQFWFMKLQMAAAPKIYELALRSSGLVHEDPLLNYFKETPDDQWIRSTDFSPSCSMGQSSVICLQLPYDYELPNISEYFLFYEEFDGHYELNSGSSYSCNMELVPIVEPHPLIQVPYKILFKINQMVQNGTISGPTLDDEFFRLVSPYLVSVDYIIHAIEKMSCFKKTCLDPVNWLSNQYLKYEQSDCPPKSPRISLDDGLVYVHRVQITPSKVYFCGPEVNVSNRVLRHFSDEMINFLRVSFVDEDCEKMRSTDLSPRSGSSNGARHTALYKRILSVLRNGIAIGNKKFEFLAFSSSQLRDNSAWMFASGIEMTANDIRQWMGDFRSIRNVAKYAARLGQSFSSSTETLSVGRHEVDIIDDVYNGTSYCFSDGIGKISADFARRVAAKCGLKHSIPSAFQIRYGGYKGVVAVDPTSSKKLSLRRSMSKYESANTKLDVLAYTKYQPCFLNRQLITLLSTLGIRDSIFEGKQEAAVNQLDIILTDPEMAYEAVELMPVGETTNVLKELLQCGYKPDREPFLSMLLQAYRATRLLELRTKSRIFVPKGRAMMGCLDETRKLEYGQVFIQISCTGISQFQNNGLYMFAEGELDDHTVVVKGRVVVAKNPCLHPGDVRVLTAVDVPDLHHMVDCVVFPQKGKRPHPNECSGSDLDGDTYFVCWDPTLIPSQVVPPMDYTPAPTETLDHDVTIEEVMEYFTNYIVNDSLGIIANAHTVFADKEPLKASSKACVELAKLFSIAVDFPKTGVPAEIPPRLHVKEYPDFMEKLNKVTYESEGVIGKLYRAIKDSTPQPDSIKKFTKEVARQSYDPDMEVDGFSDYLNEASSFKDEYDFKLGNLMEHYEIKTEAEILSGSILKMGKTFTKKNDGEAIRLAVKSLRKEARSWFKDMSGDDDQSEDDLYAKASAWYYVTYHPDYWGRYNEGLDRPHFLSFPWSVYDKLVIIKQKKIVMRKRQAELSSWMEQGLRITVNIHGFPLHASADYAKNILEGFIGDGSIYALKLRQPKVTTGKSKSYAVVQFLTEGQAKQIIYLADNCLLRCQGYYLKARYMERDIVPKPRSSLFVVERATLHFGCPVSKRSFCVLWSASDVHVNFGFNLRKIYFFLSKGSFEYKLELSYESIWEIQLHRSSDQGSQFLLFQMAAAPKIYELPLRSSSLVQEDPLLNYFKETPDDKWIRSTDFSPSCSMGQSSVICLQLPYDYELPNIREYFVFYEEFNGHYELNRGSSYSCNVELVPIVEPHPLIQVPYNILFKINQMVQNGTISGPTLDDEFFRLVSPYLVPVDYIVHAIEKMSCFKKTCLDPAIWLSKQYLKYKQSDCPPKSPRISLDDGLVYVHRVQVTPSKVYFCGPEVNVSNRVLRHFSDEMNNFLRVSFVDEDCEKMRSTDLSPRSGSSNGARHTALYKRILSVLRNGIAIGNKKFEFLAFSSSQLRDNSAWMFASGIEMTASDIRQWMGDFRSIRNVAKYAARLGQSFSSSTETLSVGRHEVDIIDDVYNGTSCCFSDGIGKISADFARRVAAKYGLKSSTPSAFQIRYGGYKGVVAVDPTSSKKLSLRKSMSKYESTNTKLDVLAYTKYQPGFLNRQLITLLSTLGIRDSIFEVKQEAAVNQLDKILTDPEMAYEAVELMSPGETTNVLKELLLCGYKPDREPFLSMLLQAFRATRLLELRTKSRIFVPKGRAMMGCLDETRKLEYGQVFVQISCTGSSQFQNNGLYMFAESESDDHTVVVKGKVVVAKNPCLHPGDVRVLMAVDVPALRHMVDCVVFPQKGKRPHPNECSGSDLDGDIYFVCWDPTLIPPCMVSPMDYTQAPTETLDHDVSIEEVMEYFTNYIVNDSLGIIANAHTVCADKEPLKALSEACVELAKLFSIAVDFPKTGVPAEIPQHLHVKEYPDFMEKLDKVTYESKGVIGRLYRAIKESTPQSDSIKKFTKEAARRSYDPDMEVDGFSDYLAEASSFKDDYDFKLGNLMDHYGIKTEAEILSGSILKMGKTFTKYKDGEAIRLAVKSLRKEARSWFKDMSGDNDQSEDDSYAKASAWYYVTYHPDYWGRYNEGLDRPHFLSFPWSVYDKLVIIKQKKIEMRKRQAELSSRMEQGPLDDVGNDIDRKLIFSEKPDGL</sequence>
<feature type="domain" description="RDRP core" evidence="9">
    <location>
        <begin position="2656"/>
        <end position="3231"/>
    </location>
</feature>
<dbReference type="Pfam" id="PF26252">
    <property type="entry name" value="RdRP_helical"/>
    <property type="match status" value="3"/>
</dbReference>
<evidence type="ECO:0000256" key="2">
    <source>
        <dbReference type="ARBA" id="ARBA00012494"/>
    </source>
</evidence>
<dbReference type="PANTHER" id="PTHR23079">
    <property type="entry name" value="RNA-DEPENDENT RNA POLYMERASE"/>
    <property type="match status" value="1"/>
</dbReference>
<dbReference type="EMBL" id="LSRQ01001111">
    <property type="protein sequence ID" value="OAY79234.1"/>
    <property type="molecule type" value="Genomic_DNA"/>
</dbReference>
<organism evidence="14 15">
    <name type="scientific">Ananas comosus</name>
    <name type="common">Pineapple</name>
    <name type="synonym">Ananas ananas</name>
    <dbReference type="NCBI Taxonomy" id="4615"/>
    <lineage>
        <taxon>Eukaryota</taxon>
        <taxon>Viridiplantae</taxon>
        <taxon>Streptophyta</taxon>
        <taxon>Embryophyta</taxon>
        <taxon>Tracheophyta</taxon>
        <taxon>Spermatophyta</taxon>
        <taxon>Magnoliopsida</taxon>
        <taxon>Liliopsida</taxon>
        <taxon>Poales</taxon>
        <taxon>Bromeliaceae</taxon>
        <taxon>Bromelioideae</taxon>
        <taxon>Ananas</taxon>
    </lineage>
</organism>
<dbReference type="InterPro" id="IPR057590">
    <property type="entry name" value="PH_RDR1/2-like"/>
</dbReference>
<feature type="domain" description="RDR1/2-like RRM" evidence="11">
    <location>
        <begin position="2285"/>
        <end position="2363"/>
    </location>
</feature>
<keyword evidence="7" id="KW-0943">RNA-mediated gene silencing</keyword>
<dbReference type="STRING" id="4615.A0A199VQA1"/>
<feature type="domain" description="RDRP helical" evidence="12">
    <location>
        <begin position="2560"/>
        <end position="2634"/>
    </location>
</feature>
<dbReference type="GO" id="GO:0003968">
    <property type="term" value="F:RNA-directed RNA polymerase activity"/>
    <property type="evidence" value="ECO:0007669"/>
    <property type="project" value="UniProtKB-KW"/>
</dbReference>
<comment type="caution">
    <text evidence="14">The sequence shown here is derived from an EMBL/GenBank/DDBJ whole genome shotgun (WGS) entry which is preliminary data.</text>
</comment>
<gene>
    <name evidence="14" type="ORF">ACMD2_00034</name>
</gene>
<feature type="domain" description="RDRP core" evidence="9">
    <location>
        <begin position="1528"/>
        <end position="2103"/>
    </location>
</feature>
<dbReference type="GO" id="GO:0030422">
    <property type="term" value="P:siRNA processing"/>
    <property type="evidence" value="ECO:0007669"/>
    <property type="project" value="TreeGrafter"/>
</dbReference>
<feature type="domain" description="RDR1/2-like PH-like" evidence="10">
    <location>
        <begin position="1254"/>
        <end position="1407"/>
    </location>
</feature>
<proteinExistence type="inferred from homology"/>
<evidence type="ECO:0000256" key="4">
    <source>
        <dbReference type="ARBA" id="ARBA00022679"/>
    </source>
</evidence>
<dbReference type="Proteomes" id="UP000092600">
    <property type="component" value="Unassembled WGS sequence"/>
</dbReference>
<feature type="domain" description="RDRP core" evidence="9">
    <location>
        <begin position="413"/>
        <end position="988"/>
    </location>
</feature>
<evidence type="ECO:0000259" key="13">
    <source>
        <dbReference type="Pfam" id="PF26253"/>
    </source>
</evidence>
<dbReference type="EC" id="2.7.7.48" evidence="2"/>
<reference evidence="14 15" key="1">
    <citation type="journal article" date="2016" name="DNA Res.">
        <title>The draft genome of MD-2 pineapple using hybrid error correction of long reads.</title>
        <authorList>
            <person name="Redwan R.M."/>
            <person name="Saidin A."/>
            <person name="Kumar S.V."/>
        </authorList>
    </citation>
    <scope>NUCLEOTIDE SEQUENCE [LARGE SCALE GENOMIC DNA]</scope>
    <source>
        <strain evidence="15">cv. MD2</strain>
        <tissue evidence="14">Leaf</tissue>
    </source>
</reference>
<evidence type="ECO:0000256" key="5">
    <source>
        <dbReference type="ARBA" id="ARBA00022695"/>
    </source>
</evidence>
<keyword evidence="6" id="KW-0694">RNA-binding</keyword>
<dbReference type="InterPro" id="IPR058751">
    <property type="entry name" value="RDRP_helical"/>
</dbReference>
<dbReference type="Pfam" id="PF05183">
    <property type="entry name" value="RdRP"/>
    <property type="match status" value="3"/>
</dbReference>
<feature type="domain" description="RDR1/2-like PH-like" evidence="10">
    <location>
        <begin position="143"/>
        <end position="292"/>
    </location>
</feature>
<comment type="similarity">
    <text evidence="1">Belongs to the RdRP family.</text>
</comment>
<evidence type="ECO:0000256" key="3">
    <source>
        <dbReference type="ARBA" id="ARBA00022484"/>
    </source>
</evidence>
<feature type="domain" description="RDRP C-terminal head" evidence="13">
    <location>
        <begin position="3252"/>
        <end position="3403"/>
    </location>
</feature>
<evidence type="ECO:0000259" key="11">
    <source>
        <dbReference type="Pfam" id="PF26250"/>
    </source>
</evidence>
<evidence type="ECO:0000259" key="10">
    <source>
        <dbReference type="Pfam" id="PF24823"/>
    </source>
</evidence>
<dbReference type="Pfam" id="PF24823">
    <property type="entry name" value="PH_RDR2"/>
    <property type="match status" value="3"/>
</dbReference>
<evidence type="ECO:0000259" key="9">
    <source>
        <dbReference type="Pfam" id="PF05183"/>
    </source>
</evidence>
<evidence type="ECO:0000256" key="1">
    <source>
        <dbReference type="ARBA" id="ARBA00005762"/>
    </source>
</evidence>
<dbReference type="Pfam" id="PF26250">
    <property type="entry name" value="RRM_RdRP1_2"/>
    <property type="match status" value="1"/>
</dbReference>
<dbReference type="InterPro" id="IPR007855">
    <property type="entry name" value="RDRP"/>
</dbReference>
<comment type="catalytic activity">
    <reaction evidence="8">
        <text>RNA(n) + a ribonucleoside 5'-triphosphate = RNA(n+1) + diphosphate</text>
        <dbReference type="Rhea" id="RHEA:21248"/>
        <dbReference type="Rhea" id="RHEA-COMP:14527"/>
        <dbReference type="Rhea" id="RHEA-COMP:17342"/>
        <dbReference type="ChEBI" id="CHEBI:33019"/>
        <dbReference type="ChEBI" id="CHEBI:61557"/>
        <dbReference type="ChEBI" id="CHEBI:140395"/>
        <dbReference type="EC" id="2.7.7.48"/>
    </reaction>
</comment>
<keyword evidence="5" id="KW-0548">Nucleotidyltransferase</keyword>
<name>A0A199VQA1_ANACO</name>
<evidence type="ECO:0000313" key="14">
    <source>
        <dbReference type="EMBL" id="OAY79234.1"/>
    </source>
</evidence>
<dbReference type="GO" id="GO:0003723">
    <property type="term" value="F:RNA binding"/>
    <property type="evidence" value="ECO:0007669"/>
    <property type="project" value="UniProtKB-KW"/>
</dbReference>
<evidence type="ECO:0000259" key="12">
    <source>
        <dbReference type="Pfam" id="PF26252"/>
    </source>
</evidence>
<evidence type="ECO:0000256" key="6">
    <source>
        <dbReference type="ARBA" id="ARBA00022884"/>
    </source>
</evidence>
<dbReference type="Pfam" id="PF26253">
    <property type="entry name" value="RdRP_head"/>
    <property type="match status" value="3"/>
</dbReference>
<feature type="domain" description="RDRP helical" evidence="12">
    <location>
        <begin position="318"/>
        <end position="390"/>
    </location>
</feature>
<feature type="non-terminal residue" evidence="14">
    <location>
        <position position="3431"/>
    </location>
</feature>
<feature type="domain" description="RDRP helical" evidence="12">
    <location>
        <begin position="1432"/>
        <end position="1505"/>
    </location>
</feature>
<evidence type="ECO:0000256" key="8">
    <source>
        <dbReference type="ARBA" id="ARBA00048744"/>
    </source>
</evidence>
<dbReference type="InterPro" id="IPR058752">
    <property type="entry name" value="RDRP_C_head"/>
</dbReference>
<dbReference type="InterPro" id="IPR057596">
    <property type="entry name" value="RDRP_core"/>
</dbReference>
<feature type="domain" description="RDRP C-terminal head" evidence="13">
    <location>
        <begin position="1009"/>
        <end position="1159"/>
    </location>
</feature>
<protein>
    <recommendedName>
        <fullName evidence="2">RNA-directed RNA polymerase</fullName>
        <ecNumber evidence="2">2.7.7.48</ecNumber>
    </recommendedName>
</protein>
<feature type="domain" description="RDRP C-terminal head" evidence="13">
    <location>
        <begin position="2124"/>
        <end position="2273"/>
    </location>
</feature>
<feature type="domain" description="RDR1/2-like PH-like" evidence="10">
    <location>
        <begin position="2386"/>
        <end position="2535"/>
    </location>
</feature>
<keyword evidence="3 14" id="KW-0696">RNA-directed RNA polymerase</keyword>
<keyword evidence="4" id="KW-0808">Transferase</keyword>
<dbReference type="InterPro" id="IPR058763">
    <property type="entry name" value="RRM_RDR1/2-like"/>
</dbReference>
<dbReference type="GO" id="GO:0031380">
    <property type="term" value="C:nuclear RNA-directed RNA polymerase complex"/>
    <property type="evidence" value="ECO:0007669"/>
    <property type="project" value="TreeGrafter"/>
</dbReference>
<evidence type="ECO:0000313" key="15">
    <source>
        <dbReference type="Proteomes" id="UP000092600"/>
    </source>
</evidence>